<dbReference type="SMART" id="SM00072">
    <property type="entry name" value="GuKc"/>
    <property type="match status" value="1"/>
</dbReference>
<dbReference type="SUPFAM" id="SSF52540">
    <property type="entry name" value="P-loop containing nucleoside triphosphate hydrolases"/>
    <property type="match status" value="1"/>
</dbReference>
<dbReference type="Gene3D" id="3.40.50.300">
    <property type="entry name" value="P-loop containing nucleotide triphosphate hydrolases"/>
    <property type="match status" value="1"/>
</dbReference>
<evidence type="ECO:0000256" key="2">
    <source>
        <dbReference type="ARBA" id="ARBA00005790"/>
    </source>
</evidence>
<dbReference type="GO" id="GO:0004385">
    <property type="term" value="F:GMP kinase activity"/>
    <property type="evidence" value="ECO:0007669"/>
    <property type="project" value="UniProtKB-EC"/>
</dbReference>
<feature type="domain" description="Guanylate kinase-like" evidence="6">
    <location>
        <begin position="2"/>
        <end position="192"/>
    </location>
</feature>
<evidence type="ECO:0000256" key="4">
    <source>
        <dbReference type="ARBA" id="ARBA00022777"/>
    </source>
</evidence>
<keyword evidence="4" id="KW-0418">Kinase</keyword>
<keyword evidence="3" id="KW-0808">Transferase</keyword>
<comment type="function">
    <text evidence="1">Essential for recycling GMP and indirectly, cGMP.</text>
</comment>
<protein>
    <recommendedName>
        <fullName evidence="6">Guanylate kinase-like domain-containing protein</fullName>
    </recommendedName>
</protein>
<dbReference type="InterPro" id="IPR020590">
    <property type="entry name" value="Guanylate_kinase_CS"/>
</dbReference>
<dbReference type="HOGENOM" id="CLU_1376102_0_0_9"/>
<dbReference type="Proteomes" id="UP000003494">
    <property type="component" value="Unassembled WGS sequence"/>
</dbReference>
<dbReference type="eggNOG" id="COG0194">
    <property type="taxonomic scope" value="Bacteria"/>
</dbReference>
<keyword evidence="8" id="KW-1185">Reference proteome</keyword>
<dbReference type="InterPro" id="IPR008144">
    <property type="entry name" value="Guanylate_kin-like_dom"/>
</dbReference>
<dbReference type="Pfam" id="PF00625">
    <property type="entry name" value="Guanylate_kin"/>
    <property type="match status" value="1"/>
</dbReference>
<organism evidence="7 8">
    <name type="scientific">Shuttleworthella satelles DSM 14600</name>
    <dbReference type="NCBI Taxonomy" id="626523"/>
    <lineage>
        <taxon>Bacteria</taxon>
        <taxon>Bacillati</taxon>
        <taxon>Bacillota</taxon>
        <taxon>Clostridia</taxon>
        <taxon>Lachnospirales</taxon>
        <taxon>Lachnospiraceae</taxon>
        <taxon>Shuttleworthella</taxon>
    </lineage>
</organism>
<evidence type="ECO:0000259" key="6">
    <source>
        <dbReference type="PROSITE" id="PS50052"/>
    </source>
</evidence>
<accession>C4GC82</accession>
<proteinExistence type="inferred from homology"/>
<evidence type="ECO:0000256" key="3">
    <source>
        <dbReference type="ARBA" id="ARBA00022679"/>
    </source>
</evidence>
<evidence type="ECO:0000313" key="7">
    <source>
        <dbReference type="EMBL" id="EEP28025.1"/>
    </source>
</evidence>
<evidence type="ECO:0000313" key="8">
    <source>
        <dbReference type="Proteomes" id="UP000003494"/>
    </source>
</evidence>
<dbReference type="PANTHER" id="PTHR23117:SF13">
    <property type="entry name" value="GUANYLATE KINASE"/>
    <property type="match status" value="1"/>
</dbReference>
<comment type="similarity">
    <text evidence="2">Belongs to the guanylate kinase family.</text>
</comment>
<dbReference type="PANTHER" id="PTHR23117">
    <property type="entry name" value="GUANYLATE KINASE-RELATED"/>
    <property type="match status" value="1"/>
</dbReference>
<dbReference type="STRING" id="626523.GCWU000342_01570"/>
<gene>
    <name evidence="7" type="ORF">GCWU000342_01570</name>
</gene>
<comment type="caution">
    <text evidence="7">The sequence shown here is derived from an EMBL/GenBank/DDBJ whole genome shotgun (WGS) entry which is preliminary data.</text>
</comment>
<reference evidence="7" key="1">
    <citation type="submission" date="2009-04" db="EMBL/GenBank/DDBJ databases">
        <authorList>
            <person name="Weinstock G."/>
            <person name="Sodergren E."/>
            <person name="Clifton S."/>
            <person name="Fulton L."/>
            <person name="Fulton B."/>
            <person name="Courtney L."/>
            <person name="Fronick C."/>
            <person name="Harrison M."/>
            <person name="Strong C."/>
            <person name="Farmer C."/>
            <person name="Delahaunty K."/>
            <person name="Markovic C."/>
            <person name="Hall O."/>
            <person name="Minx P."/>
            <person name="Tomlinson C."/>
            <person name="Mitreva M."/>
            <person name="Nelson J."/>
            <person name="Hou S."/>
            <person name="Wollam A."/>
            <person name="Pepin K.H."/>
            <person name="Johnson M."/>
            <person name="Bhonagiri V."/>
            <person name="Nash W.E."/>
            <person name="Warren W."/>
            <person name="Chinwalla A."/>
            <person name="Mardis E.R."/>
            <person name="Wilson R.K."/>
        </authorList>
    </citation>
    <scope>NUCLEOTIDE SEQUENCE [LARGE SCALE GENOMIC DNA]</scope>
    <source>
        <strain evidence="7">DSM 14600</strain>
    </source>
</reference>
<name>C4GC82_9FIRM</name>
<dbReference type="EMBL" id="ACIP02000003">
    <property type="protein sequence ID" value="EEP28025.1"/>
    <property type="molecule type" value="Genomic_DNA"/>
</dbReference>
<comment type="catalytic activity">
    <reaction evidence="5">
        <text>GMP + ATP = GDP + ADP</text>
        <dbReference type="Rhea" id="RHEA:20780"/>
        <dbReference type="ChEBI" id="CHEBI:30616"/>
        <dbReference type="ChEBI" id="CHEBI:58115"/>
        <dbReference type="ChEBI" id="CHEBI:58189"/>
        <dbReference type="ChEBI" id="CHEBI:456216"/>
        <dbReference type="EC" id="2.7.4.8"/>
    </reaction>
</comment>
<dbReference type="RefSeq" id="WP_006906567.1">
    <property type="nucleotide sequence ID" value="NZ_GG665866.1"/>
</dbReference>
<evidence type="ECO:0000256" key="5">
    <source>
        <dbReference type="ARBA" id="ARBA00048594"/>
    </source>
</evidence>
<dbReference type="PROSITE" id="PS00856">
    <property type="entry name" value="GUANYLATE_KINASE_1"/>
    <property type="match status" value="1"/>
</dbReference>
<dbReference type="InterPro" id="IPR008145">
    <property type="entry name" value="GK/Ca_channel_bsu"/>
</dbReference>
<dbReference type="PROSITE" id="PS50052">
    <property type="entry name" value="GUANYLATE_KINASE_2"/>
    <property type="match status" value="1"/>
</dbReference>
<evidence type="ECO:0000256" key="1">
    <source>
        <dbReference type="ARBA" id="ARBA00003531"/>
    </source>
</evidence>
<sequence>MAEIFCILGKSASGKDSIYKKLLEDPTLDLTPVIPYTTRPMREGEREGVDYHFVDQRGMQDLIDAGRVIERRSYQTMCGEWSYFTADDGSIDLISHDYLLITTPEAYHKIRSYFGEKAVSDIYVWLDDGERLARALARERQQEEPRYAELCRRFLADQEDFSEERLRRAGISHRFENLDLEETKRQIAAFIRGQAAGSERRKLCGLRTSSDRKS</sequence>
<dbReference type="AlphaFoldDB" id="C4GC82"/>
<dbReference type="GO" id="GO:0005829">
    <property type="term" value="C:cytosol"/>
    <property type="evidence" value="ECO:0007669"/>
    <property type="project" value="TreeGrafter"/>
</dbReference>
<dbReference type="InterPro" id="IPR027417">
    <property type="entry name" value="P-loop_NTPase"/>
</dbReference>